<name>A0ABR7DXC8_9BACT</name>
<sequence length="345" mass="38437">MAKQKKIQLQDIASVAGVNISTVSMVLNGRARERRISEKLEKKIIEVATQLNYKPNVLAQSLRSGKSYILGLILPDMANSTFARLGRYIEEVATQEGYRIMSCSSGEDDNNPESLINSLIDYQVDGMIIAPTTRMQPSLFKMIEDSNTPLVIVDRNLSDVNAPQVVADNFSIGYSSAEHLINQGLKRIAIFISPTTLSHMESRVSGYKAAMEKYRCIVEDEFIEVIPYENIIEETYKAIDRILSLKPAVEGVIFMSNMIGLPALEYLYQVKNISIPHDLKLISMEAAPYFSLMNPSITAVNLNIKQMAEKAMDVLLALIRAKEPVHPSAYTIPVSLTIRESSVKS</sequence>
<feature type="domain" description="HTH lacI-type" evidence="4">
    <location>
        <begin position="7"/>
        <end position="64"/>
    </location>
</feature>
<dbReference type="InterPro" id="IPR028082">
    <property type="entry name" value="Peripla_BP_I"/>
</dbReference>
<evidence type="ECO:0000256" key="3">
    <source>
        <dbReference type="ARBA" id="ARBA00023163"/>
    </source>
</evidence>
<evidence type="ECO:0000256" key="2">
    <source>
        <dbReference type="ARBA" id="ARBA00023125"/>
    </source>
</evidence>
<dbReference type="Pfam" id="PF00356">
    <property type="entry name" value="LacI"/>
    <property type="match status" value="1"/>
</dbReference>
<dbReference type="InterPro" id="IPR001761">
    <property type="entry name" value="Peripla_BP/Lac1_sug-bd_dom"/>
</dbReference>
<dbReference type="Gene3D" id="3.40.50.2300">
    <property type="match status" value="2"/>
</dbReference>
<dbReference type="Pfam" id="PF00532">
    <property type="entry name" value="Peripla_BP_1"/>
    <property type="match status" value="1"/>
</dbReference>
<dbReference type="InterPro" id="IPR000843">
    <property type="entry name" value="HTH_LacI"/>
</dbReference>
<keyword evidence="3" id="KW-0804">Transcription</keyword>
<dbReference type="PANTHER" id="PTHR30146">
    <property type="entry name" value="LACI-RELATED TRANSCRIPTIONAL REPRESSOR"/>
    <property type="match status" value="1"/>
</dbReference>
<dbReference type="PANTHER" id="PTHR30146:SF109">
    <property type="entry name" value="HTH-TYPE TRANSCRIPTIONAL REGULATOR GALS"/>
    <property type="match status" value="1"/>
</dbReference>
<keyword evidence="2 5" id="KW-0238">DNA-binding</keyword>
<dbReference type="GO" id="GO:0003677">
    <property type="term" value="F:DNA binding"/>
    <property type="evidence" value="ECO:0007669"/>
    <property type="project" value="UniProtKB-KW"/>
</dbReference>
<dbReference type="InterPro" id="IPR010982">
    <property type="entry name" value="Lambda_DNA-bd_dom_sf"/>
</dbReference>
<dbReference type="PROSITE" id="PS50932">
    <property type="entry name" value="HTH_LACI_2"/>
    <property type="match status" value="1"/>
</dbReference>
<dbReference type="SUPFAM" id="SSF53822">
    <property type="entry name" value="Periplasmic binding protein-like I"/>
    <property type="match status" value="1"/>
</dbReference>
<dbReference type="SMART" id="SM00354">
    <property type="entry name" value="HTH_LACI"/>
    <property type="match status" value="1"/>
</dbReference>
<evidence type="ECO:0000313" key="5">
    <source>
        <dbReference type="EMBL" id="MBC5642180.1"/>
    </source>
</evidence>
<protein>
    <submittedName>
        <fullName evidence="5">LacI family DNA-binding transcriptional regulator</fullName>
    </submittedName>
</protein>
<evidence type="ECO:0000313" key="6">
    <source>
        <dbReference type="Proteomes" id="UP000644010"/>
    </source>
</evidence>
<gene>
    <name evidence="5" type="ORF">H8S77_04695</name>
</gene>
<dbReference type="EMBL" id="JACOOI010000003">
    <property type="protein sequence ID" value="MBC5642180.1"/>
    <property type="molecule type" value="Genomic_DNA"/>
</dbReference>
<dbReference type="Gene3D" id="1.10.260.40">
    <property type="entry name" value="lambda repressor-like DNA-binding domains"/>
    <property type="match status" value="1"/>
</dbReference>
<keyword evidence="6" id="KW-1185">Reference proteome</keyword>
<comment type="caution">
    <text evidence="5">The sequence shown here is derived from an EMBL/GenBank/DDBJ whole genome shotgun (WGS) entry which is preliminary data.</text>
</comment>
<organism evidence="5 6">
    <name type="scientific">Parabacteroides segnis</name>
    <dbReference type="NCBI Taxonomy" id="2763058"/>
    <lineage>
        <taxon>Bacteria</taxon>
        <taxon>Pseudomonadati</taxon>
        <taxon>Bacteroidota</taxon>
        <taxon>Bacteroidia</taxon>
        <taxon>Bacteroidales</taxon>
        <taxon>Tannerellaceae</taxon>
        <taxon>Parabacteroides</taxon>
    </lineage>
</organism>
<evidence type="ECO:0000259" key="4">
    <source>
        <dbReference type="PROSITE" id="PS50932"/>
    </source>
</evidence>
<proteinExistence type="predicted"/>
<accession>A0ABR7DXC8</accession>
<evidence type="ECO:0000256" key="1">
    <source>
        <dbReference type="ARBA" id="ARBA00023015"/>
    </source>
</evidence>
<dbReference type="RefSeq" id="WP_186958468.1">
    <property type="nucleotide sequence ID" value="NZ_JACOOI010000003.1"/>
</dbReference>
<dbReference type="SUPFAM" id="SSF47413">
    <property type="entry name" value="lambda repressor-like DNA-binding domains"/>
    <property type="match status" value="1"/>
</dbReference>
<keyword evidence="1" id="KW-0805">Transcription regulation</keyword>
<reference evidence="5 6" key="1">
    <citation type="submission" date="2020-08" db="EMBL/GenBank/DDBJ databases">
        <title>Genome public.</title>
        <authorList>
            <person name="Liu C."/>
            <person name="Sun Q."/>
        </authorList>
    </citation>
    <scope>NUCLEOTIDE SEQUENCE [LARGE SCALE GENOMIC DNA]</scope>
    <source>
        <strain evidence="5 6">BX2</strain>
    </source>
</reference>
<dbReference type="Proteomes" id="UP000644010">
    <property type="component" value="Unassembled WGS sequence"/>
</dbReference>
<dbReference type="CDD" id="cd01392">
    <property type="entry name" value="HTH_LacI"/>
    <property type="match status" value="1"/>
</dbReference>